<evidence type="ECO:0000313" key="7">
    <source>
        <dbReference type="EMBL" id="KAG2989944.1"/>
    </source>
</evidence>
<organism evidence="9 10">
    <name type="scientific">Phytophthora cactorum</name>
    <dbReference type="NCBI Taxonomy" id="29920"/>
    <lineage>
        <taxon>Eukaryota</taxon>
        <taxon>Sar</taxon>
        <taxon>Stramenopiles</taxon>
        <taxon>Oomycota</taxon>
        <taxon>Peronosporomycetes</taxon>
        <taxon>Peronosporales</taxon>
        <taxon>Peronosporaceae</taxon>
        <taxon>Phytophthora</taxon>
    </lineage>
</organism>
<dbReference type="EMBL" id="RCMI01000307">
    <property type="protein sequence ID" value="KAG2918583.1"/>
    <property type="molecule type" value="Genomic_DNA"/>
</dbReference>
<dbReference type="Gene3D" id="2.40.50.40">
    <property type="match status" value="1"/>
</dbReference>
<dbReference type="EMBL" id="RCMK01000123">
    <property type="protein sequence ID" value="KAG2947856.1"/>
    <property type="molecule type" value="Genomic_DNA"/>
</dbReference>
<dbReference type="GO" id="GO:0003676">
    <property type="term" value="F:nucleic acid binding"/>
    <property type="evidence" value="ECO:0007669"/>
    <property type="project" value="InterPro"/>
</dbReference>
<dbReference type="Pfam" id="PF00385">
    <property type="entry name" value="Chromo"/>
    <property type="match status" value="1"/>
</dbReference>
<dbReference type="PANTHER" id="PTHR37984">
    <property type="entry name" value="PROTEIN CBG26694"/>
    <property type="match status" value="1"/>
</dbReference>
<dbReference type="InterPro" id="IPR001584">
    <property type="entry name" value="Integrase_cat-core"/>
</dbReference>
<dbReference type="EMBL" id="RCML01000124">
    <property type="protein sequence ID" value="KAG2989944.1"/>
    <property type="molecule type" value="Genomic_DNA"/>
</dbReference>
<evidence type="ECO:0000256" key="1">
    <source>
        <dbReference type="SAM" id="MobiDB-lite"/>
    </source>
</evidence>
<dbReference type="InterPro" id="IPR000953">
    <property type="entry name" value="Chromo/chromo_shadow_dom"/>
</dbReference>
<dbReference type="CDD" id="cd00024">
    <property type="entry name" value="CD_CSD"/>
    <property type="match status" value="1"/>
</dbReference>
<feature type="region of interest" description="Disordered" evidence="1">
    <location>
        <begin position="312"/>
        <end position="433"/>
    </location>
</feature>
<feature type="domain" description="Integrase catalytic" evidence="3">
    <location>
        <begin position="1"/>
        <end position="151"/>
    </location>
</feature>
<dbReference type="SUPFAM" id="SSF53098">
    <property type="entry name" value="Ribonuclease H-like"/>
    <property type="match status" value="1"/>
</dbReference>
<dbReference type="Proteomes" id="UP000774804">
    <property type="component" value="Unassembled WGS sequence"/>
</dbReference>
<evidence type="ECO:0000313" key="6">
    <source>
        <dbReference type="EMBL" id="KAG2947856.1"/>
    </source>
</evidence>
<dbReference type="InterPro" id="IPR056924">
    <property type="entry name" value="SH3_Tf2-1"/>
</dbReference>
<evidence type="ECO:0000313" key="10">
    <source>
        <dbReference type="Proteomes" id="UP000251314"/>
    </source>
</evidence>
<dbReference type="Proteomes" id="UP000736787">
    <property type="component" value="Unassembled WGS sequence"/>
</dbReference>
<evidence type="ECO:0000313" key="4">
    <source>
        <dbReference type="EMBL" id="KAG2862103.1"/>
    </source>
</evidence>
<dbReference type="Proteomes" id="UP000251314">
    <property type="component" value="Unassembled WGS sequence"/>
</dbReference>
<dbReference type="SUPFAM" id="SSF54160">
    <property type="entry name" value="Chromo domain-like"/>
    <property type="match status" value="1"/>
</dbReference>
<protein>
    <recommendedName>
        <fullName evidence="11">Chromo domain-containing protein</fullName>
    </recommendedName>
</protein>
<dbReference type="InterPro" id="IPR050951">
    <property type="entry name" value="Retrovirus_Pol_polyprotein"/>
</dbReference>
<evidence type="ECO:0000313" key="8">
    <source>
        <dbReference type="EMBL" id="KAG3224878.1"/>
    </source>
</evidence>
<dbReference type="Proteomes" id="UP000735874">
    <property type="component" value="Unassembled WGS sequence"/>
</dbReference>
<evidence type="ECO:0000313" key="5">
    <source>
        <dbReference type="EMBL" id="KAG2918583.1"/>
    </source>
</evidence>
<dbReference type="OrthoDB" id="120688at2759"/>
<dbReference type="InterPro" id="IPR036397">
    <property type="entry name" value="RNaseH_sf"/>
</dbReference>
<dbReference type="InterPro" id="IPR016197">
    <property type="entry name" value="Chromo-like_dom_sf"/>
</dbReference>
<dbReference type="InterPro" id="IPR023780">
    <property type="entry name" value="Chromo_domain"/>
</dbReference>
<reference evidence="9 10" key="1">
    <citation type="submission" date="2018-01" db="EMBL/GenBank/DDBJ databases">
        <title>Draft genome of the strawberry crown rot pathogen Phytophthora cactorum.</title>
        <authorList>
            <person name="Armitage A.D."/>
            <person name="Lysoe E."/>
            <person name="Nellist C.F."/>
            <person name="Harrison R.J."/>
            <person name="Brurberg M.B."/>
        </authorList>
    </citation>
    <scope>NUCLEOTIDE SEQUENCE [LARGE SCALE GENOMIC DNA]</scope>
    <source>
        <strain evidence="9 10">10300</strain>
    </source>
</reference>
<comment type="caution">
    <text evidence="9">The sequence shown here is derived from an EMBL/GenBank/DDBJ whole genome shotgun (WGS) entry which is preliminary data.</text>
</comment>
<dbReference type="Gene3D" id="3.30.420.10">
    <property type="entry name" value="Ribonuclease H-like superfamily/Ribonuclease H"/>
    <property type="match status" value="1"/>
</dbReference>
<dbReference type="VEuPathDB" id="FungiDB:PC110_g6687"/>
<feature type="domain" description="Chromo" evidence="2">
    <location>
        <begin position="428"/>
        <end position="490"/>
    </location>
</feature>
<reference evidence="4" key="2">
    <citation type="submission" date="2018-10" db="EMBL/GenBank/DDBJ databases">
        <title>Effector identification in a new, highly contiguous assembly of the strawberry crown rot pathogen Phytophthora cactorum.</title>
        <authorList>
            <person name="Armitage A.D."/>
            <person name="Nellist C.F."/>
            <person name="Bates H."/>
            <person name="Vickerstaff R.J."/>
            <person name="Harrison R.J."/>
        </authorList>
    </citation>
    <scope>NUCLEOTIDE SEQUENCE</scope>
    <source>
        <strain evidence="4">15-7</strain>
        <strain evidence="5">4032</strain>
        <strain evidence="6">4040</strain>
        <strain evidence="7">P415</strain>
        <strain evidence="8">P421</strain>
    </source>
</reference>
<evidence type="ECO:0008006" key="11">
    <source>
        <dbReference type="Google" id="ProtNLM"/>
    </source>
</evidence>
<feature type="compositionally biased region" description="Basic and acidic residues" evidence="1">
    <location>
        <begin position="384"/>
        <end position="394"/>
    </location>
</feature>
<name>A0A329SMX9_9STRA</name>
<accession>A0A329SMX9</accession>
<dbReference type="EMBL" id="MJFZ01000122">
    <property type="protein sequence ID" value="RAW37028.1"/>
    <property type="molecule type" value="Genomic_DNA"/>
</dbReference>
<dbReference type="PROSITE" id="PS50013">
    <property type="entry name" value="CHROMO_2"/>
    <property type="match status" value="1"/>
</dbReference>
<dbReference type="EMBL" id="RCMG01000137">
    <property type="protein sequence ID" value="KAG2862103.1"/>
    <property type="molecule type" value="Genomic_DNA"/>
</dbReference>
<dbReference type="EMBL" id="RCMV01000099">
    <property type="protein sequence ID" value="KAG3224878.1"/>
    <property type="molecule type" value="Genomic_DNA"/>
</dbReference>
<dbReference type="PANTHER" id="PTHR37984:SF5">
    <property type="entry name" value="PROTEIN NYNRIN-LIKE"/>
    <property type="match status" value="1"/>
</dbReference>
<evidence type="ECO:0000313" key="9">
    <source>
        <dbReference type="EMBL" id="RAW37028.1"/>
    </source>
</evidence>
<proteinExistence type="predicted"/>
<feature type="compositionally biased region" description="Basic and acidic residues" evidence="1">
    <location>
        <begin position="316"/>
        <end position="359"/>
    </location>
</feature>
<dbReference type="Proteomes" id="UP000697107">
    <property type="component" value="Unassembled WGS sequence"/>
</dbReference>
<dbReference type="GO" id="GO:0015074">
    <property type="term" value="P:DNA integration"/>
    <property type="evidence" value="ECO:0007669"/>
    <property type="project" value="InterPro"/>
</dbReference>
<dbReference type="Pfam" id="PF24626">
    <property type="entry name" value="SH3_Tf2-1"/>
    <property type="match status" value="1"/>
</dbReference>
<dbReference type="Proteomes" id="UP000760860">
    <property type="component" value="Unassembled WGS sequence"/>
</dbReference>
<gene>
    <name evidence="9" type="ORF">PC110_g6687</name>
    <name evidence="4" type="ORF">PC113_g6611</name>
    <name evidence="5" type="ORF">PC115_g10422</name>
    <name evidence="6" type="ORF">PC117_g6472</name>
    <name evidence="7" type="ORF">PC118_g5865</name>
    <name evidence="8" type="ORF">PC129_g4485</name>
</gene>
<evidence type="ECO:0000259" key="3">
    <source>
        <dbReference type="PROSITE" id="PS50994"/>
    </source>
</evidence>
<dbReference type="AlphaFoldDB" id="A0A329SMX9"/>
<dbReference type="STRING" id="29920.A0A329SMX9"/>
<keyword evidence="10" id="KW-1185">Reference proteome</keyword>
<sequence length="502" mass="55321">MDFVFDLPKDKPGNTGIVGFENRLSKMAHLAVVPDTIDGEGTALLFLDRGFRQHGLPEATVSDRDPRFITKFWKSPYQVLGTLLNISTANHPQTDGQTERVNRVVGDILRRVCAEARRRWSEVLPLVEFALNNAVHSSTGFTPFYVNGMANPRVPQTPPSRGSGLPGGGIADRLADIIPVAGRKNVDAFASLGLSILRRQVRDAMAESQELQKEYGDVLGRGNVERFEVGGLVLLNAKNLPTPAVSAVVNTKLRSRFIEPFKVVAKKGLAYTFNLPKKMGTHTVFYLGLLKPYQDPAQLSVEALAPGRHVTAGRQRVVEPQDAERTAEDAVTRQADRAVEQLDAPRLRPRPDSLEEADRLAGPSPQHDSEPLAGTRPRPPAAAYHRDLPPGGERRRSRRGRTRRLSEDGVPEGTSRCDSRRECPAEAQPPPAVLDERGDIHISRGTPCGAASSPGRTQYLVKWRGYPFSQNSWELEVPLREDCPNVVYAYDLAHPLPTHHQG</sequence>
<evidence type="ECO:0000259" key="2">
    <source>
        <dbReference type="PROSITE" id="PS50013"/>
    </source>
</evidence>
<dbReference type="InterPro" id="IPR012337">
    <property type="entry name" value="RNaseH-like_sf"/>
</dbReference>
<dbReference type="PROSITE" id="PS50994">
    <property type="entry name" value="INTEGRASE"/>
    <property type="match status" value="1"/>
</dbReference>
<feature type="compositionally biased region" description="Basic and acidic residues" evidence="1">
    <location>
        <begin position="415"/>
        <end position="424"/>
    </location>
</feature>